<reference evidence="3 4" key="1">
    <citation type="submission" date="2023-09" db="EMBL/GenBank/DDBJ databases">
        <title>Nesidiocoris tenuis whole genome shotgun sequence.</title>
        <authorList>
            <person name="Shibata T."/>
            <person name="Shimoda M."/>
            <person name="Kobayashi T."/>
            <person name="Uehara T."/>
        </authorList>
    </citation>
    <scope>NUCLEOTIDE SEQUENCE [LARGE SCALE GENOMIC DNA]</scope>
    <source>
        <strain evidence="3 4">Japan</strain>
    </source>
</reference>
<evidence type="ECO:0000256" key="1">
    <source>
        <dbReference type="SAM" id="MobiDB-lite"/>
    </source>
</evidence>
<feature type="region of interest" description="Disordered" evidence="1">
    <location>
        <begin position="128"/>
        <end position="191"/>
    </location>
</feature>
<evidence type="ECO:0000313" key="4">
    <source>
        <dbReference type="Proteomes" id="UP001307889"/>
    </source>
</evidence>
<dbReference type="InterPro" id="IPR009003">
    <property type="entry name" value="Peptidase_S1_PA"/>
</dbReference>
<dbReference type="InterPro" id="IPR043504">
    <property type="entry name" value="Peptidase_S1_PA_chymotrypsin"/>
</dbReference>
<feature type="compositionally biased region" description="Acidic residues" evidence="1">
    <location>
        <begin position="182"/>
        <end position="191"/>
    </location>
</feature>
<dbReference type="SUPFAM" id="SSF50494">
    <property type="entry name" value="Trypsin-like serine proteases"/>
    <property type="match status" value="1"/>
</dbReference>
<evidence type="ECO:0000256" key="2">
    <source>
        <dbReference type="SAM" id="Phobius"/>
    </source>
</evidence>
<organism evidence="3 4">
    <name type="scientific">Nesidiocoris tenuis</name>
    <dbReference type="NCBI Taxonomy" id="355587"/>
    <lineage>
        <taxon>Eukaryota</taxon>
        <taxon>Metazoa</taxon>
        <taxon>Ecdysozoa</taxon>
        <taxon>Arthropoda</taxon>
        <taxon>Hexapoda</taxon>
        <taxon>Insecta</taxon>
        <taxon>Pterygota</taxon>
        <taxon>Neoptera</taxon>
        <taxon>Paraneoptera</taxon>
        <taxon>Hemiptera</taxon>
        <taxon>Heteroptera</taxon>
        <taxon>Panheteroptera</taxon>
        <taxon>Cimicomorpha</taxon>
        <taxon>Miridae</taxon>
        <taxon>Dicyphina</taxon>
        <taxon>Nesidiocoris</taxon>
    </lineage>
</organism>
<keyword evidence="2" id="KW-1133">Transmembrane helix</keyword>
<protein>
    <recommendedName>
        <fullName evidence="5">Peptidase S1 domain-containing protein</fullName>
    </recommendedName>
</protein>
<keyword evidence="2" id="KW-0472">Membrane</keyword>
<accession>A0ABN7BBY7</accession>
<keyword evidence="4" id="KW-1185">Reference proteome</keyword>
<dbReference type="EMBL" id="AP028921">
    <property type="protein sequence ID" value="BET01886.1"/>
    <property type="molecule type" value="Genomic_DNA"/>
</dbReference>
<keyword evidence="2" id="KW-0812">Transmembrane</keyword>
<gene>
    <name evidence="3" type="ORF">NTJ_14704</name>
</gene>
<name>A0ABN7BBY7_9HEMI</name>
<feature type="transmembrane region" description="Helical" evidence="2">
    <location>
        <begin position="201"/>
        <end position="220"/>
    </location>
</feature>
<evidence type="ECO:0000313" key="3">
    <source>
        <dbReference type="EMBL" id="BET01886.1"/>
    </source>
</evidence>
<dbReference type="Proteomes" id="UP001307889">
    <property type="component" value="Chromosome 13"/>
</dbReference>
<sequence length="222" mass="24923">MSKISLQTMMCLAFRWEGHFFVCAGGRNNPGGICQRDSGGLLVCNDLLAAVHYSYQDETCEGRPKCDDRYTFSVYSYVCPVLGFIRQYIRSAPRMPRHCRMRYSHRLPWVTTIRPPWVTTVPPPWVTTVPPPPKPGQPGYPQPGQPGCPQPAPPGNPQPAPPGNPQPVPPANPKPGQPDPRPDDEEYEDDYDDRAVRSLNITTWLVVIIATITIFNVFPWQN</sequence>
<dbReference type="Gene3D" id="2.40.10.10">
    <property type="entry name" value="Trypsin-like serine proteases"/>
    <property type="match status" value="1"/>
</dbReference>
<evidence type="ECO:0008006" key="5">
    <source>
        <dbReference type="Google" id="ProtNLM"/>
    </source>
</evidence>
<feature type="compositionally biased region" description="Pro residues" evidence="1">
    <location>
        <begin position="128"/>
        <end position="179"/>
    </location>
</feature>
<proteinExistence type="predicted"/>